<dbReference type="AlphaFoldDB" id="A0A2S5YA58"/>
<accession>A0A2S5YA58</accession>
<evidence type="ECO:0000313" key="3">
    <source>
        <dbReference type="Proteomes" id="UP000237966"/>
    </source>
</evidence>
<dbReference type="PANTHER" id="PTHR21666">
    <property type="entry name" value="PEPTIDASE-RELATED"/>
    <property type="match status" value="1"/>
</dbReference>
<dbReference type="Proteomes" id="UP000237966">
    <property type="component" value="Unassembled WGS sequence"/>
</dbReference>
<sequence length="71" mass="7190">MGTPIRAASGGTVKESSYHGTYGNWMLIDHSGGIMTGYAHNSTLLVTVGDTVSVGQVITTRGSTGASTTAT</sequence>
<dbReference type="Pfam" id="PF01551">
    <property type="entry name" value="Peptidase_M23"/>
    <property type="match status" value="1"/>
</dbReference>
<protein>
    <submittedName>
        <fullName evidence="2">M23 family peptidase</fullName>
    </submittedName>
</protein>
<dbReference type="InterPro" id="IPR011055">
    <property type="entry name" value="Dup_hybrid_motif"/>
</dbReference>
<dbReference type="InterPro" id="IPR050570">
    <property type="entry name" value="Cell_wall_metabolism_enzyme"/>
</dbReference>
<comment type="caution">
    <text evidence="2">The sequence shown here is derived from an EMBL/GenBank/DDBJ whole genome shotgun (WGS) entry which is preliminary data.</text>
</comment>
<evidence type="ECO:0000259" key="1">
    <source>
        <dbReference type="Pfam" id="PF01551"/>
    </source>
</evidence>
<dbReference type="OrthoDB" id="1099523at2"/>
<evidence type="ECO:0000313" key="2">
    <source>
        <dbReference type="EMBL" id="PPI17220.1"/>
    </source>
</evidence>
<reference evidence="2 3" key="1">
    <citation type="submission" date="2018-02" db="EMBL/GenBank/DDBJ databases">
        <title>Bacteriophage NCPPB3778 and a type I-E CRISPR drive the evolution of the US Biological Select Agent, Rathayibacter toxicus.</title>
        <authorList>
            <person name="Davis E.W.II."/>
            <person name="Tabima J.F."/>
            <person name="Weisberg A.J."/>
            <person name="Lopes L.D."/>
            <person name="Wiseman M.S."/>
            <person name="Wiseman M.S."/>
            <person name="Pupko T."/>
            <person name="Belcher M.S."/>
            <person name="Sechler A.J."/>
            <person name="Tancos M.A."/>
            <person name="Schroeder B.K."/>
            <person name="Murray T.D."/>
            <person name="Luster D.G."/>
            <person name="Schneider W.L."/>
            <person name="Rogers E."/>
            <person name="Andreote F.D."/>
            <person name="Grunwald N.J."/>
            <person name="Putnam M.L."/>
            <person name="Chang J.H."/>
        </authorList>
    </citation>
    <scope>NUCLEOTIDE SEQUENCE [LARGE SCALE GENOMIC DNA]</scope>
    <source>
        <strain evidence="2 3">FH99</strain>
    </source>
</reference>
<dbReference type="CDD" id="cd12797">
    <property type="entry name" value="M23_peptidase"/>
    <property type="match status" value="1"/>
</dbReference>
<gene>
    <name evidence="2" type="ORF">C5C51_00950</name>
</gene>
<proteinExistence type="predicted"/>
<feature type="domain" description="M23ase beta-sheet core" evidence="1">
    <location>
        <begin position="2"/>
        <end position="69"/>
    </location>
</feature>
<dbReference type="InterPro" id="IPR016047">
    <property type="entry name" value="M23ase_b-sheet_dom"/>
</dbReference>
<dbReference type="SUPFAM" id="SSF51261">
    <property type="entry name" value="Duplicated hybrid motif"/>
    <property type="match status" value="1"/>
</dbReference>
<dbReference type="Gene3D" id="2.70.70.10">
    <property type="entry name" value="Glucose Permease (Domain IIA)"/>
    <property type="match status" value="1"/>
</dbReference>
<dbReference type="EMBL" id="PSWU01000001">
    <property type="protein sequence ID" value="PPI17220.1"/>
    <property type="molecule type" value="Genomic_DNA"/>
</dbReference>
<organism evidence="2 3">
    <name type="scientific">Rathayibacter toxicus</name>
    <dbReference type="NCBI Taxonomy" id="145458"/>
    <lineage>
        <taxon>Bacteria</taxon>
        <taxon>Bacillati</taxon>
        <taxon>Actinomycetota</taxon>
        <taxon>Actinomycetes</taxon>
        <taxon>Micrococcales</taxon>
        <taxon>Microbacteriaceae</taxon>
        <taxon>Rathayibacter</taxon>
    </lineage>
</organism>
<dbReference type="PANTHER" id="PTHR21666:SF270">
    <property type="entry name" value="MUREIN HYDROLASE ACTIVATOR ENVC"/>
    <property type="match status" value="1"/>
</dbReference>
<dbReference type="RefSeq" id="WP_081656898.1">
    <property type="nucleotide sequence ID" value="NZ_CP010848.1"/>
</dbReference>
<name>A0A2S5YA58_9MICO</name>
<dbReference type="GO" id="GO:0004222">
    <property type="term" value="F:metalloendopeptidase activity"/>
    <property type="evidence" value="ECO:0007669"/>
    <property type="project" value="TreeGrafter"/>
</dbReference>